<accession>A0ABN6PKP4</accession>
<evidence type="ECO:0000256" key="1">
    <source>
        <dbReference type="ARBA" id="ARBA00023118"/>
    </source>
</evidence>
<evidence type="ECO:0000259" key="2">
    <source>
        <dbReference type="Pfam" id="PF03787"/>
    </source>
</evidence>
<protein>
    <recommendedName>
        <fullName evidence="2">CRISPR type III-associated protein domain-containing protein</fullName>
    </recommendedName>
</protein>
<evidence type="ECO:0000313" key="4">
    <source>
        <dbReference type="Proteomes" id="UP001057498"/>
    </source>
</evidence>
<dbReference type="Proteomes" id="UP001057498">
    <property type="component" value="Chromosome"/>
</dbReference>
<name>A0ABN6PKP4_9BURK</name>
<dbReference type="CDD" id="cd09726">
    <property type="entry name" value="RAMP_I_III"/>
    <property type="match status" value="1"/>
</dbReference>
<dbReference type="EMBL" id="AP025730">
    <property type="protein sequence ID" value="BDI05761.1"/>
    <property type="molecule type" value="Genomic_DNA"/>
</dbReference>
<dbReference type="InterPro" id="IPR005537">
    <property type="entry name" value="RAMP_III_fam"/>
</dbReference>
<dbReference type="RefSeq" id="WP_251969115.1">
    <property type="nucleotide sequence ID" value="NZ_AP025730.1"/>
</dbReference>
<proteinExistence type="predicted"/>
<feature type="domain" description="CRISPR type III-associated protein" evidence="2">
    <location>
        <begin position="15"/>
        <end position="191"/>
    </location>
</feature>
<evidence type="ECO:0000313" key="3">
    <source>
        <dbReference type="EMBL" id="BDI05761.1"/>
    </source>
</evidence>
<sequence length="618" mass="65932">MTSPTRQFHELRLSITLQSPYLVHGNDPGRYGLHATLLTDPRGVPILPGTLVAGRIAEAWTAHGQDLGGADADLWFGKPGYGPHDGGKRARLQVADLGLQSINGQPFDAQAPRHDLDMARVQIDPDTGSVRPAHLLMVEQVAPAGAELCFEGRWHGWAEAEEAQRLALQLRAALLLQTQLGAWRNVGFGRLLSVQVEAHPHRPATAPSSGLTATPPRRRRWQILTTEPLCIASRSRRGNVFESGDVIPGSALLGAIATSLCQRAGVATVNAVSGSSVLARHFDALRCTHALPARRDGARPAPLPQSLVTHAGQCVDAWRHASPPPVDVHGRTLGPIAFQTDWKDADREPVVQRQGWGTTRPYLRVRTDINADGQAKEAGLFAYQSRVAPIDPQGQPLTRWLFDLDLSAVPQADHAAVWSELEPLLSHGLGPLGKTDARVDVEALPTGEAGLEAVWPEPPLAGLQPGQAVPLLLVSDALLFPVTAVADSPGVDLLAVYREAFDSLQRSLGYPGALHLSHFFATQQLAGGDWLGGRRQSGDPSGSYRPMLLTEAGSVFVLTVGSDAAAAQAVLGHWQAHGLALPPAVAQAHGATWRDHPYLPCNGYGEIAVAPLHGLPAL</sequence>
<keyword evidence="4" id="KW-1185">Reference proteome</keyword>
<dbReference type="Pfam" id="PF03787">
    <property type="entry name" value="RAMPs"/>
    <property type="match status" value="1"/>
</dbReference>
<keyword evidence="1" id="KW-0051">Antiviral defense</keyword>
<reference evidence="3" key="1">
    <citation type="submission" date="2022-04" db="EMBL/GenBank/DDBJ databases">
        <title>Whole genome sequence of Sphaerotilus sp. FB-5.</title>
        <authorList>
            <person name="Takeda M."/>
            <person name="Narihara S."/>
            <person name="Akimoto M."/>
            <person name="Akimoto R."/>
            <person name="Nishiyashiki S."/>
            <person name="Murakami T."/>
        </authorList>
    </citation>
    <scope>NUCLEOTIDE SEQUENCE</scope>
    <source>
        <strain evidence="3">FB-5</strain>
    </source>
</reference>
<gene>
    <name evidence="3" type="ORF">CATMQ487_27310</name>
</gene>
<organism evidence="3 4">
    <name type="scientific">Sphaerotilus microaerophilus</name>
    <dbReference type="NCBI Taxonomy" id="2914710"/>
    <lineage>
        <taxon>Bacteria</taxon>
        <taxon>Pseudomonadati</taxon>
        <taxon>Pseudomonadota</taxon>
        <taxon>Betaproteobacteria</taxon>
        <taxon>Burkholderiales</taxon>
        <taxon>Sphaerotilaceae</taxon>
        <taxon>Sphaerotilus</taxon>
    </lineage>
</organism>